<dbReference type="CDD" id="cd06416">
    <property type="entry name" value="GH25_Lys1-like"/>
    <property type="match status" value="1"/>
</dbReference>
<dbReference type="EMBL" id="JAPMOS010000008">
    <property type="protein sequence ID" value="KAJ4461368.1"/>
    <property type="molecule type" value="Genomic_DNA"/>
</dbReference>
<reference evidence="4" key="1">
    <citation type="journal article" date="2022" name="bioRxiv">
        <title>Genomics of Preaxostyla Flagellates Illuminates Evolutionary Transitions and the Path Towards Mitochondrial Loss.</title>
        <authorList>
            <person name="Novak L.V.F."/>
            <person name="Treitli S.C."/>
            <person name="Pyrih J."/>
            <person name="Halakuc P."/>
            <person name="Pipaliya S.V."/>
            <person name="Vacek V."/>
            <person name="Brzon O."/>
            <person name="Soukal P."/>
            <person name="Eme L."/>
            <person name="Dacks J.B."/>
            <person name="Karnkowska A."/>
            <person name="Elias M."/>
            <person name="Hampl V."/>
        </authorList>
    </citation>
    <scope>NUCLEOTIDE SEQUENCE</scope>
    <source>
        <strain evidence="4">RCP-MX</strain>
    </source>
</reference>
<accession>A0ABQ8UQC9</accession>
<comment type="similarity">
    <text evidence="1">Belongs to the glycosyl hydrolase 25 family.</text>
</comment>
<dbReference type="InterPro" id="IPR002053">
    <property type="entry name" value="Glyco_hydro_25"/>
</dbReference>
<dbReference type="InterPro" id="IPR051595">
    <property type="entry name" value="GH25_Enzymes"/>
</dbReference>
<comment type="caution">
    <text evidence="4">The sequence shown here is derived from an EMBL/GenBank/DDBJ whole genome shotgun (WGS) entry which is preliminary data.</text>
</comment>
<sequence length="222" mass="24903">MKVLVLLSLFAVIVSADRYGLDMAVPVNVSTWRCWLNQGFSFASVRAYHSFGEIDENAPDSIANAIEAGFAPEDMAVYHFPCCCGAKKSADVQVAEMVDYLAQSQTNYSIVWFDVETNPSRNCGWSTDSDTNCAFLKDLISAAASRHLVTGIYASKYMWQSIMGGDRCTVGGDLPLWYPRYNQDPSFQDWAPFGGWTQPYMKQYWDHEPHCGVDADVSWRPN</sequence>
<feature type="signal peptide" evidence="3">
    <location>
        <begin position="1"/>
        <end position="16"/>
    </location>
</feature>
<dbReference type="GO" id="GO:0016787">
    <property type="term" value="F:hydrolase activity"/>
    <property type="evidence" value="ECO:0007669"/>
    <property type="project" value="UniProtKB-KW"/>
</dbReference>
<evidence type="ECO:0000256" key="2">
    <source>
        <dbReference type="ARBA" id="ARBA00022729"/>
    </source>
</evidence>
<dbReference type="SUPFAM" id="SSF51445">
    <property type="entry name" value="(Trans)glycosidases"/>
    <property type="match status" value="1"/>
</dbReference>
<dbReference type="PANTHER" id="PTHR23208">
    <property type="entry name" value="LYSOZYME PROTEIN"/>
    <property type="match status" value="1"/>
</dbReference>
<organism evidence="4 5">
    <name type="scientific">Paratrimastix pyriformis</name>
    <dbReference type="NCBI Taxonomy" id="342808"/>
    <lineage>
        <taxon>Eukaryota</taxon>
        <taxon>Metamonada</taxon>
        <taxon>Preaxostyla</taxon>
        <taxon>Paratrimastigidae</taxon>
        <taxon>Paratrimastix</taxon>
    </lineage>
</organism>
<dbReference type="Proteomes" id="UP001141327">
    <property type="component" value="Unassembled WGS sequence"/>
</dbReference>
<proteinExistence type="inferred from homology"/>
<dbReference type="PANTHER" id="PTHR23208:SF36">
    <property type="entry name" value="LYSOZYME-RELATED"/>
    <property type="match status" value="1"/>
</dbReference>
<evidence type="ECO:0000256" key="3">
    <source>
        <dbReference type="SAM" id="SignalP"/>
    </source>
</evidence>
<dbReference type="Pfam" id="PF01183">
    <property type="entry name" value="Glyco_hydro_25"/>
    <property type="match status" value="1"/>
</dbReference>
<dbReference type="PROSITE" id="PS51904">
    <property type="entry name" value="GLYCOSYL_HYDROL_F25_2"/>
    <property type="match status" value="1"/>
</dbReference>
<dbReference type="InterPro" id="IPR017853">
    <property type="entry name" value="GH"/>
</dbReference>
<evidence type="ECO:0000313" key="4">
    <source>
        <dbReference type="EMBL" id="KAJ4461368.1"/>
    </source>
</evidence>
<keyword evidence="2 3" id="KW-0732">Signal</keyword>
<evidence type="ECO:0000313" key="5">
    <source>
        <dbReference type="Proteomes" id="UP001141327"/>
    </source>
</evidence>
<protein>
    <submittedName>
        <fullName evidence="4">Glycosyl hydrolase family 25 protein</fullName>
    </submittedName>
</protein>
<keyword evidence="4" id="KW-0378">Hydrolase</keyword>
<name>A0ABQ8UQC9_9EUKA</name>
<feature type="chain" id="PRO_5046025577" evidence="3">
    <location>
        <begin position="17"/>
        <end position="222"/>
    </location>
</feature>
<dbReference type="Gene3D" id="3.20.20.80">
    <property type="entry name" value="Glycosidases"/>
    <property type="match status" value="1"/>
</dbReference>
<gene>
    <name evidence="4" type="ORF">PAPYR_2424</name>
</gene>
<keyword evidence="5" id="KW-1185">Reference proteome</keyword>
<evidence type="ECO:0000256" key="1">
    <source>
        <dbReference type="ARBA" id="ARBA00010646"/>
    </source>
</evidence>